<dbReference type="STRING" id="419481.SAMN05216233_1442"/>
<proteinExistence type="predicted"/>
<evidence type="ECO:0000256" key="1">
    <source>
        <dbReference type="ARBA" id="ARBA00004651"/>
    </source>
</evidence>
<comment type="cofactor">
    <cofactor evidence="7">
        <name>Mg(2+)</name>
        <dbReference type="ChEBI" id="CHEBI:18420"/>
    </cofactor>
</comment>
<dbReference type="EMBL" id="FMUX01000044">
    <property type="protein sequence ID" value="SCY91114.1"/>
    <property type="molecule type" value="Genomic_DNA"/>
</dbReference>
<keyword evidence="3 9" id="KW-0808">Transferase</keyword>
<evidence type="ECO:0000256" key="6">
    <source>
        <dbReference type="ARBA" id="ARBA00023136"/>
    </source>
</evidence>
<evidence type="ECO:0000256" key="2">
    <source>
        <dbReference type="ARBA" id="ARBA00022475"/>
    </source>
</evidence>
<evidence type="ECO:0000256" key="8">
    <source>
        <dbReference type="SAM" id="Phobius"/>
    </source>
</evidence>
<feature type="transmembrane region" description="Helical" evidence="8">
    <location>
        <begin position="7"/>
        <end position="28"/>
    </location>
</feature>
<dbReference type="CDD" id="cd06854">
    <property type="entry name" value="GT_WbpL_WbcO_like"/>
    <property type="match status" value="1"/>
</dbReference>
<accession>A0A1G5JSI2</accession>
<keyword evidence="5 8" id="KW-1133">Transmembrane helix</keyword>
<dbReference type="Proteomes" id="UP000198870">
    <property type="component" value="Unassembled WGS sequence"/>
</dbReference>
<feature type="transmembrane region" description="Helical" evidence="8">
    <location>
        <begin position="147"/>
        <end position="167"/>
    </location>
</feature>
<keyword evidence="7" id="KW-0479">Metal-binding</keyword>
<feature type="transmembrane region" description="Helical" evidence="8">
    <location>
        <begin position="56"/>
        <end position="86"/>
    </location>
</feature>
<evidence type="ECO:0000256" key="7">
    <source>
        <dbReference type="PIRSR" id="PIRSR600715-1"/>
    </source>
</evidence>
<dbReference type="InterPro" id="IPR000715">
    <property type="entry name" value="Glycosyl_transferase_4"/>
</dbReference>
<evidence type="ECO:0000313" key="10">
    <source>
        <dbReference type="Proteomes" id="UP000198870"/>
    </source>
</evidence>
<dbReference type="RefSeq" id="WP_254782120.1">
    <property type="nucleotide sequence ID" value="NZ_FMUX01000044.1"/>
</dbReference>
<feature type="transmembrane region" description="Helical" evidence="8">
    <location>
        <begin position="205"/>
        <end position="234"/>
    </location>
</feature>
<keyword evidence="10" id="KW-1185">Reference proteome</keyword>
<dbReference type="GO" id="GO:0046872">
    <property type="term" value="F:metal ion binding"/>
    <property type="evidence" value="ECO:0007669"/>
    <property type="project" value="UniProtKB-KW"/>
</dbReference>
<name>A0A1G5JSI2_9BACT</name>
<feature type="transmembrane region" description="Helical" evidence="8">
    <location>
        <begin position="173"/>
        <end position="193"/>
    </location>
</feature>
<reference evidence="9 10" key="1">
    <citation type="submission" date="2016-10" db="EMBL/GenBank/DDBJ databases">
        <authorList>
            <person name="de Groot N.N."/>
        </authorList>
    </citation>
    <scope>NUCLEOTIDE SEQUENCE [LARGE SCALE GENOMIC DNA]</scope>
    <source>
        <strain evidence="9 10">AA1</strain>
    </source>
</reference>
<dbReference type="GO" id="GO:0016780">
    <property type="term" value="F:phosphotransferase activity, for other substituted phosphate groups"/>
    <property type="evidence" value="ECO:0007669"/>
    <property type="project" value="InterPro"/>
</dbReference>
<dbReference type="GO" id="GO:0044038">
    <property type="term" value="P:cell wall macromolecule biosynthetic process"/>
    <property type="evidence" value="ECO:0007669"/>
    <property type="project" value="TreeGrafter"/>
</dbReference>
<dbReference type="GO" id="GO:0071555">
    <property type="term" value="P:cell wall organization"/>
    <property type="evidence" value="ECO:0007669"/>
    <property type="project" value="TreeGrafter"/>
</dbReference>
<evidence type="ECO:0000313" key="9">
    <source>
        <dbReference type="EMBL" id="SCY91114.1"/>
    </source>
</evidence>
<keyword evidence="4 8" id="KW-0812">Transmembrane</keyword>
<evidence type="ECO:0000256" key="5">
    <source>
        <dbReference type="ARBA" id="ARBA00022989"/>
    </source>
</evidence>
<keyword evidence="2" id="KW-1003">Cell membrane</keyword>
<protein>
    <submittedName>
        <fullName evidence="9">Fuc2NAc and GlcNAc transferase</fullName>
    </submittedName>
</protein>
<keyword evidence="6 8" id="KW-0472">Membrane</keyword>
<feature type="binding site" evidence="7">
    <location>
        <position position="141"/>
    </location>
    <ligand>
        <name>Mg(2+)</name>
        <dbReference type="ChEBI" id="CHEBI:18420"/>
    </ligand>
</feature>
<sequence length="334" mass="36493">MIDMQQIIFVSVLSLVSGCIGAWCIINYGHKLRLIDVPSARSSHTISVPKGGGVGLLIAVVLSSIIMNVPAFFLGAFLCVSIVSLFGDRYEIPPQHRLSVQFGCCVLFLVGLFLSRQVNIATYFLILPLSLFIAGSSNFYNFMDGINGMAGITGVVGFLLLAVYGAITGGDSVYLALCISMILSCAGFLPFNIPKAKVFMGDVGSILLGFVFACMVVLLSRSLLDFICLAGFLFPFYADELTTMFARIKNGESLSKPHRRHLYQILANECGIEHWKISVGYGAIQLIIGIVLIVFRSKWVLVLLFLSLCFLVFSLVSVLFRYEAYGKVSQAEPQ</sequence>
<evidence type="ECO:0000256" key="3">
    <source>
        <dbReference type="ARBA" id="ARBA00022679"/>
    </source>
</evidence>
<feature type="transmembrane region" description="Helical" evidence="8">
    <location>
        <begin position="120"/>
        <end position="140"/>
    </location>
</feature>
<dbReference type="GO" id="GO:0005886">
    <property type="term" value="C:plasma membrane"/>
    <property type="evidence" value="ECO:0007669"/>
    <property type="project" value="UniProtKB-SubCell"/>
</dbReference>
<comment type="subcellular location">
    <subcellularLocation>
        <location evidence="1">Cell membrane</location>
        <topology evidence="1">Multi-pass membrane protein</topology>
    </subcellularLocation>
</comment>
<keyword evidence="7" id="KW-0460">Magnesium</keyword>
<organism evidence="9 10">
    <name type="scientific">Desulfoluna spongiiphila</name>
    <dbReference type="NCBI Taxonomy" id="419481"/>
    <lineage>
        <taxon>Bacteria</taxon>
        <taxon>Pseudomonadati</taxon>
        <taxon>Thermodesulfobacteriota</taxon>
        <taxon>Desulfobacteria</taxon>
        <taxon>Desulfobacterales</taxon>
        <taxon>Desulfolunaceae</taxon>
        <taxon>Desulfoluna</taxon>
    </lineage>
</organism>
<dbReference type="AlphaFoldDB" id="A0A1G5JSI2"/>
<dbReference type="GO" id="GO:0009103">
    <property type="term" value="P:lipopolysaccharide biosynthetic process"/>
    <property type="evidence" value="ECO:0007669"/>
    <property type="project" value="TreeGrafter"/>
</dbReference>
<dbReference type="Pfam" id="PF00953">
    <property type="entry name" value="Glycos_transf_4"/>
    <property type="match status" value="1"/>
</dbReference>
<feature type="transmembrane region" description="Helical" evidence="8">
    <location>
        <begin position="98"/>
        <end position="114"/>
    </location>
</feature>
<dbReference type="PANTHER" id="PTHR22926">
    <property type="entry name" value="PHOSPHO-N-ACETYLMURAMOYL-PENTAPEPTIDE-TRANSFERASE"/>
    <property type="match status" value="1"/>
</dbReference>
<feature type="binding site" evidence="7">
    <location>
        <position position="202"/>
    </location>
    <ligand>
        <name>Mg(2+)</name>
        <dbReference type="ChEBI" id="CHEBI:18420"/>
    </ligand>
</feature>
<feature type="transmembrane region" description="Helical" evidence="8">
    <location>
        <begin position="300"/>
        <end position="320"/>
    </location>
</feature>
<evidence type="ECO:0000256" key="4">
    <source>
        <dbReference type="ARBA" id="ARBA00022692"/>
    </source>
</evidence>
<dbReference type="PANTHER" id="PTHR22926:SF3">
    <property type="entry name" value="UNDECAPRENYL-PHOSPHATE ALPHA-N-ACETYLGLUCOSAMINYL 1-PHOSPHATE TRANSFERASE"/>
    <property type="match status" value="1"/>
</dbReference>
<gene>
    <name evidence="9" type="ORF">SAMN05216233_1442</name>
</gene>
<feature type="transmembrane region" description="Helical" evidence="8">
    <location>
        <begin position="277"/>
        <end position="295"/>
    </location>
</feature>